<dbReference type="EMBL" id="JXJN01013927">
    <property type="status" value="NOT_ANNOTATED_CDS"/>
    <property type="molecule type" value="Genomic_DNA"/>
</dbReference>
<dbReference type="EnsemblMetazoa" id="GPPI029490-RA">
    <property type="protein sequence ID" value="GPPI029490-PA"/>
    <property type="gene ID" value="GPPI029490"/>
</dbReference>
<evidence type="ECO:0000313" key="2">
    <source>
        <dbReference type="Proteomes" id="UP000092460"/>
    </source>
</evidence>
<name>A0A1B0BGR2_9MUSC</name>
<evidence type="ECO:0000313" key="1">
    <source>
        <dbReference type="EnsemblMetazoa" id="GPPI029490-PA"/>
    </source>
</evidence>
<protein>
    <recommendedName>
        <fullName evidence="3">BTB domain-containing protein</fullName>
    </recommendedName>
</protein>
<keyword evidence="2" id="KW-1185">Reference proteome</keyword>
<reference evidence="2" key="1">
    <citation type="submission" date="2015-01" db="EMBL/GenBank/DDBJ databases">
        <authorList>
            <person name="Aksoy S."/>
            <person name="Warren W."/>
            <person name="Wilson R.K."/>
        </authorList>
    </citation>
    <scope>NUCLEOTIDE SEQUENCE [LARGE SCALE GENOMIC DNA]</scope>
    <source>
        <strain evidence="2">IAEA</strain>
    </source>
</reference>
<accession>A0A1B0BGR2</accession>
<dbReference type="AlphaFoldDB" id="A0A1B0BGR2"/>
<proteinExistence type="predicted"/>
<dbReference type="Proteomes" id="UP000092460">
    <property type="component" value="Unassembled WGS sequence"/>
</dbReference>
<evidence type="ECO:0008006" key="3">
    <source>
        <dbReference type="Google" id="ProtNLM"/>
    </source>
</evidence>
<dbReference type="VEuPathDB" id="VectorBase:GPPI029490"/>
<sequence length="173" mass="20080">MAAKIMNQVERVSEKKWKNFDYESTLLNGLTKMRVNQKVSGRPSNHHSLKLILHHFVHQYSSSLNVDAELIYVHKHALAIASNYLAATFEDMHSCKELHNVSDKYILDHLNDLIAEKDLLLFSFEEYVVWDESAFFTRVLLRCCATYCFQLRAEDTSTKVAVYLSSSLRELTF</sequence>
<reference evidence="1" key="2">
    <citation type="submission" date="2020-05" db="UniProtKB">
        <authorList>
            <consortium name="EnsemblMetazoa"/>
        </authorList>
    </citation>
    <scope>IDENTIFICATION</scope>
    <source>
        <strain evidence="1">IAEA</strain>
    </source>
</reference>
<organism evidence="1 2">
    <name type="scientific">Glossina palpalis gambiensis</name>
    <dbReference type="NCBI Taxonomy" id="67801"/>
    <lineage>
        <taxon>Eukaryota</taxon>
        <taxon>Metazoa</taxon>
        <taxon>Ecdysozoa</taxon>
        <taxon>Arthropoda</taxon>
        <taxon>Hexapoda</taxon>
        <taxon>Insecta</taxon>
        <taxon>Pterygota</taxon>
        <taxon>Neoptera</taxon>
        <taxon>Endopterygota</taxon>
        <taxon>Diptera</taxon>
        <taxon>Brachycera</taxon>
        <taxon>Muscomorpha</taxon>
        <taxon>Hippoboscoidea</taxon>
        <taxon>Glossinidae</taxon>
        <taxon>Glossina</taxon>
    </lineage>
</organism>